<feature type="transmembrane region" description="Helical" evidence="2">
    <location>
        <begin position="199"/>
        <end position="220"/>
    </location>
</feature>
<dbReference type="Pfam" id="PF20237">
    <property type="entry name" value="DUF6594"/>
    <property type="match status" value="1"/>
</dbReference>
<dbReference type="InterPro" id="IPR050300">
    <property type="entry name" value="GDXG_lipolytic_enzyme"/>
</dbReference>
<feature type="domain" description="Alpha/beta hydrolase fold-3" evidence="3">
    <location>
        <begin position="354"/>
        <end position="555"/>
    </location>
</feature>
<dbReference type="InterPro" id="IPR029058">
    <property type="entry name" value="AB_hydrolase_fold"/>
</dbReference>
<keyword evidence="2" id="KW-1133">Transmembrane helix</keyword>
<evidence type="ECO:0000256" key="1">
    <source>
        <dbReference type="ARBA" id="ARBA00022801"/>
    </source>
</evidence>
<gene>
    <name evidence="5" type="ORF">FZEAL_2621</name>
</gene>
<dbReference type="Proteomes" id="UP000635477">
    <property type="component" value="Unassembled WGS sequence"/>
</dbReference>
<organism evidence="5 6">
    <name type="scientific">Fusarium zealandicum</name>
    <dbReference type="NCBI Taxonomy" id="1053134"/>
    <lineage>
        <taxon>Eukaryota</taxon>
        <taxon>Fungi</taxon>
        <taxon>Dikarya</taxon>
        <taxon>Ascomycota</taxon>
        <taxon>Pezizomycotina</taxon>
        <taxon>Sordariomycetes</taxon>
        <taxon>Hypocreomycetidae</taxon>
        <taxon>Hypocreales</taxon>
        <taxon>Nectriaceae</taxon>
        <taxon>Fusarium</taxon>
        <taxon>Fusarium staphyleae species complex</taxon>
    </lineage>
</organism>
<feature type="transmembrane region" description="Helical" evidence="2">
    <location>
        <begin position="174"/>
        <end position="193"/>
    </location>
</feature>
<evidence type="ECO:0000259" key="3">
    <source>
        <dbReference type="Pfam" id="PF07859"/>
    </source>
</evidence>
<evidence type="ECO:0000313" key="6">
    <source>
        <dbReference type="Proteomes" id="UP000635477"/>
    </source>
</evidence>
<accession>A0A8H4UQG7</accession>
<dbReference type="AlphaFoldDB" id="A0A8H4UQG7"/>
<name>A0A8H4UQG7_9HYPO</name>
<dbReference type="Pfam" id="PF07859">
    <property type="entry name" value="Abhydrolase_3"/>
    <property type="match status" value="1"/>
</dbReference>
<keyword evidence="1" id="KW-0378">Hydrolase</keyword>
<dbReference type="InterPro" id="IPR013094">
    <property type="entry name" value="AB_hydrolase_3"/>
</dbReference>
<keyword evidence="6" id="KW-1185">Reference proteome</keyword>
<protein>
    <recommendedName>
        <fullName evidence="7">Alpha/beta hydrolase fold-3 domain-containing protein</fullName>
    </recommendedName>
</protein>
<keyword evidence="2" id="KW-0472">Membrane</keyword>
<reference evidence="5" key="1">
    <citation type="journal article" date="2020" name="BMC Genomics">
        <title>Correction to: Identification and distribution of gene clusters required for synthesis of sphingolipid metabolism inhibitors in diverse species of the filamentous fungus Fusarium.</title>
        <authorList>
            <person name="Kim H.S."/>
            <person name="Lohmar J.M."/>
            <person name="Busman M."/>
            <person name="Brown D.W."/>
            <person name="Naumann T.A."/>
            <person name="Divon H.H."/>
            <person name="Lysoe E."/>
            <person name="Uhlig S."/>
            <person name="Proctor R.H."/>
        </authorList>
    </citation>
    <scope>NUCLEOTIDE SEQUENCE</scope>
    <source>
        <strain evidence="5">NRRL 22465</strain>
    </source>
</reference>
<feature type="domain" description="DUF6594" evidence="4">
    <location>
        <begin position="74"/>
        <end position="239"/>
    </location>
</feature>
<dbReference type="InterPro" id="IPR046529">
    <property type="entry name" value="DUF6594"/>
</dbReference>
<dbReference type="PANTHER" id="PTHR48081">
    <property type="entry name" value="AB HYDROLASE SUPERFAMILY PROTEIN C4A8.06C"/>
    <property type="match status" value="1"/>
</dbReference>
<dbReference type="SUPFAM" id="SSF53474">
    <property type="entry name" value="alpha/beta-Hydrolases"/>
    <property type="match status" value="1"/>
</dbReference>
<dbReference type="EMBL" id="JABEYC010000159">
    <property type="protein sequence ID" value="KAF4981609.1"/>
    <property type="molecule type" value="Genomic_DNA"/>
</dbReference>
<reference evidence="5" key="2">
    <citation type="submission" date="2020-05" db="EMBL/GenBank/DDBJ databases">
        <authorList>
            <person name="Kim H.-S."/>
            <person name="Proctor R.H."/>
            <person name="Brown D.W."/>
        </authorList>
    </citation>
    <scope>NUCLEOTIDE SEQUENCE</scope>
    <source>
        <strain evidence="5">NRRL 22465</strain>
    </source>
</reference>
<evidence type="ECO:0008006" key="7">
    <source>
        <dbReference type="Google" id="ProtNLM"/>
    </source>
</evidence>
<comment type="caution">
    <text evidence="5">The sequence shown here is derived from an EMBL/GenBank/DDBJ whole genome shotgun (WGS) entry which is preliminary data.</text>
</comment>
<dbReference type="PANTHER" id="PTHR48081:SF8">
    <property type="entry name" value="ALPHA_BETA HYDROLASE FOLD-3 DOMAIN-CONTAINING PROTEIN-RELATED"/>
    <property type="match status" value="1"/>
</dbReference>
<keyword evidence="2" id="KW-0812">Transmembrane</keyword>
<evidence type="ECO:0000313" key="5">
    <source>
        <dbReference type="EMBL" id="KAF4981609.1"/>
    </source>
</evidence>
<dbReference type="Gene3D" id="3.40.50.1820">
    <property type="entry name" value="alpha/beta hydrolase"/>
    <property type="match status" value="1"/>
</dbReference>
<sequence length="579" mass="64226">MEVGLAVYGASQILIRLNKLTTDPENPNSFLVLSFQAQQAQRIKEIQELLLGLLEEKEGQRQGIPGPSPSTRSADDINKDVDKWLHNYDVEANALRNHKTLSQEAEPDRQLLNPGKAMMLYTFFFARESYNRARKILAERRKLESHPGWEDSFLELNQETRIKKDRRNAYLERLWMGIFGGLALIGPMILMSLRPDLVTGLATASMATVIFVLVLTVLGTGLAGKDVLAATAAYAAVLVLPIVAMVTTKDTPEYVPIDPGFKPLPKYGHLSELDPGFAIAKDAIDQLLDQWWQPSVSLEDFRKLWQANQIAPEGCPVEGEHVLTETQQIPMRDGALVEIKTYAAKEKKPGSALVMRLHGGGWVVGGHCTEHAENLVIAGRTNSVVVSVDYRMAPEFRFPYASKANAASLGADSEKIILIGGSAGGNLAAVVSLLARDEGISGIVSQILCFPATCHPKFLPTDKYEIGSPKQNYNASVVNAVRLEWFVDHYMPEPTPDWRFSCLLAPSLKELPPALVLVAGFDVLRDEGIAYAERLKEEGVETELHTYKGVPHCFWMLSTHPKTVDYYERIVKYIDRFTG</sequence>
<proteinExistence type="predicted"/>
<dbReference type="GO" id="GO:0016787">
    <property type="term" value="F:hydrolase activity"/>
    <property type="evidence" value="ECO:0007669"/>
    <property type="project" value="UniProtKB-KW"/>
</dbReference>
<evidence type="ECO:0000256" key="2">
    <source>
        <dbReference type="SAM" id="Phobius"/>
    </source>
</evidence>
<dbReference type="OrthoDB" id="408631at2759"/>
<feature type="transmembrane region" description="Helical" evidence="2">
    <location>
        <begin position="227"/>
        <end position="246"/>
    </location>
</feature>
<evidence type="ECO:0000259" key="4">
    <source>
        <dbReference type="Pfam" id="PF20237"/>
    </source>
</evidence>